<feature type="region of interest" description="Disordered" evidence="1">
    <location>
        <begin position="1"/>
        <end position="22"/>
    </location>
</feature>
<keyword evidence="3" id="KW-1185">Reference proteome</keyword>
<dbReference type="EMBL" id="VSRR010000004">
    <property type="protein sequence ID" value="MPC07629.1"/>
    <property type="molecule type" value="Genomic_DNA"/>
</dbReference>
<accession>A0A5B7CDN2</accession>
<evidence type="ECO:0000313" key="3">
    <source>
        <dbReference type="Proteomes" id="UP000324222"/>
    </source>
</evidence>
<name>A0A5B7CDN2_PORTR</name>
<evidence type="ECO:0000313" key="2">
    <source>
        <dbReference type="EMBL" id="MPC07629.1"/>
    </source>
</evidence>
<dbReference type="Proteomes" id="UP000324222">
    <property type="component" value="Unassembled WGS sequence"/>
</dbReference>
<evidence type="ECO:0000256" key="1">
    <source>
        <dbReference type="SAM" id="MobiDB-lite"/>
    </source>
</evidence>
<feature type="compositionally biased region" description="Polar residues" evidence="1">
    <location>
        <begin position="1"/>
        <end position="18"/>
    </location>
</feature>
<sequence length="84" mass="9015">MTPTSLRSASDTTATSSLPRKHSLTLHTHQILSGRHSSHDRHFTGLRPDMTPLAAVQGSLCSLPASLMDFVATQCCTVEALTLL</sequence>
<dbReference type="AlphaFoldDB" id="A0A5B7CDN2"/>
<protein>
    <submittedName>
        <fullName evidence="2">Uncharacterized protein</fullName>
    </submittedName>
</protein>
<comment type="caution">
    <text evidence="2">The sequence shown here is derived from an EMBL/GenBank/DDBJ whole genome shotgun (WGS) entry which is preliminary data.</text>
</comment>
<gene>
    <name evidence="2" type="ORF">E2C01_000193</name>
</gene>
<proteinExistence type="predicted"/>
<organism evidence="2 3">
    <name type="scientific">Portunus trituberculatus</name>
    <name type="common">Swimming crab</name>
    <name type="synonym">Neptunus trituberculatus</name>
    <dbReference type="NCBI Taxonomy" id="210409"/>
    <lineage>
        <taxon>Eukaryota</taxon>
        <taxon>Metazoa</taxon>
        <taxon>Ecdysozoa</taxon>
        <taxon>Arthropoda</taxon>
        <taxon>Crustacea</taxon>
        <taxon>Multicrustacea</taxon>
        <taxon>Malacostraca</taxon>
        <taxon>Eumalacostraca</taxon>
        <taxon>Eucarida</taxon>
        <taxon>Decapoda</taxon>
        <taxon>Pleocyemata</taxon>
        <taxon>Brachyura</taxon>
        <taxon>Eubrachyura</taxon>
        <taxon>Portunoidea</taxon>
        <taxon>Portunidae</taxon>
        <taxon>Portuninae</taxon>
        <taxon>Portunus</taxon>
    </lineage>
</organism>
<reference evidence="2 3" key="1">
    <citation type="submission" date="2019-05" db="EMBL/GenBank/DDBJ databases">
        <title>Another draft genome of Portunus trituberculatus and its Hox gene families provides insights of decapod evolution.</title>
        <authorList>
            <person name="Jeong J.-H."/>
            <person name="Song I."/>
            <person name="Kim S."/>
            <person name="Choi T."/>
            <person name="Kim D."/>
            <person name="Ryu S."/>
            <person name="Kim W."/>
        </authorList>
    </citation>
    <scope>NUCLEOTIDE SEQUENCE [LARGE SCALE GENOMIC DNA]</scope>
    <source>
        <tissue evidence="2">Muscle</tissue>
    </source>
</reference>